<dbReference type="OrthoDB" id="5407417at2759"/>
<evidence type="ECO:0000313" key="2">
    <source>
        <dbReference type="Proteomes" id="UP000799438"/>
    </source>
</evidence>
<keyword evidence="2" id="KW-1185">Reference proteome</keyword>
<dbReference type="GeneID" id="54294236"/>
<protein>
    <recommendedName>
        <fullName evidence="3">Proteasome assembly chaperone 3</fullName>
    </recommendedName>
</protein>
<dbReference type="Pfam" id="PF16093">
    <property type="entry name" value="PAC4"/>
    <property type="match status" value="1"/>
</dbReference>
<dbReference type="InterPro" id="IPR032157">
    <property type="entry name" value="PAC4"/>
</dbReference>
<evidence type="ECO:0008006" key="3">
    <source>
        <dbReference type="Google" id="ProtNLM"/>
    </source>
</evidence>
<dbReference type="Proteomes" id="UP000799438">
    <property type="component" value="Unassembled WGS sequence"/>
</dbReference>
<dbReference type="EMBL" id="ML995482">
    <property type="protein sequence ID" value="KAF2143339.1"/>
    <property type="molecule type" value="Genomic_DNA"/>
</dbReference>
<organism evidence="1 2">
    <name type="scientific">Aplosporella prunicola CBS 121167</name>
    <dbReference type="NCBI Taxonomy" id="1176127"/>
    <lineage>
        <taxon>Eukaryota</taxon>
        <taxon>Fungi</taxon>
        <taxon>Dikarya</taxon>
        <taxon>Ascomycota</taxon>
        <taxon>Pezizomycotina</taxon>
        <taxon>Dothideomycetes</taxon>
        <taxon>Dothideomycetes incertae sedis</taxon>
        <taxon>Botryosphaeriales</taxon>
        <taxon>Aplosporellaceae</taxon>
        <taxon>Aplosporella</taxon>
    </lineage>
</organism>
<reference evidence="1" key="1">
    <citation type="journal article" date="2020" name="Stud. Mycol.">
        <title>101 Dothideomycetes genomes: a test case for predicting lifestyles and emergence of pathogens.</title>
        <authorList>
            <person name="Haridas S."/>
            <person name="Albert R."/>
            <person name="Binder M."/>
            <person name="Bloem J."/>
            <person name="Labutti K."/>
            <person name="Salamov A."/>
            <person name="Andreopoulos B."/>
            <person name="Baker S."/>
            <person name="Barry K."/>
            <person name="Bills G."/>
            <person name="Bluhm B."/>
            <person name="Cannon C."/>
            <person name="Castanera R."/>
            <person name="Culley D."/>
            <person name="Daum C."/>
            <person name="Ezra D."/>
            <person name="Gonzalez J."/>
            <person name="Henrissat B."/>
            <person name="Kuo A."/>
            <person name="Liang C."/>
            <person name="Lipzen A."/>
            <person name="Lutzoni F."/>
            <person name="Magnuson J."/>
            <person name="Mondo S."/>
            <person name="Nolan M."/>
            <person name="Ohm R."/>
            <person name="Pangilinan J."/>
            <person name="Park H.-J."/>
            <person name="Ramirez L."/>
            <person name="Alfaro M."/>
            <person name="Sun H."/>
            <person name="Tritt A."/>
            <person name="Yoshinaga Y."/>
            <person name="Zwiers L.-H."/>
            <person name="Turgeon B."/>
            <person name="Goodwin S."/>
            <person name="Spatafora J."/>
            <person name="Crous P."/>
            <person name="Grigoriev I."/>
        </authorList>
    </citation>
    <scope>NUCLEOTIDE SEQUENCE</scope>
    <source>
        <strain evidence="1">CBS 121167</strain>
    </source>
</reference>
<sequence length="145" mass="15212">MAATTTTATQPIQLSFPLPHAAQTRIQIHLTQHKTALLLFITSTTPDTDSGAAPMGSFVYAIPNRATPTAQPLSTALYTQTPTLDVATRLAKILAKRTAMPTYVGNSVSFASAGAGGSVEEEMEGVRRVVEVVMGVVGKNNGNMP</sequence>
<dbReference type="RefSeq" id="XP_033399051.1">
    <property type="nucleotide sequence ID" value="XM_033536740.1"/>
</dbReference>
<gene>
    <name evidence="1" type="ORF">K452DRAFT_225325</name>
</gene>
<dbReference type="AlphaFoldDB" id="A0A6A6BGS0"/>
<dbReference type="Gene3D" id="3.30.230.100">
    <property type="match status" value="1"/>
</dbReference>
<evidence type="ECO:0000313" key="1">
    <source>
        <dbReference type="EMBL" id="KAF2143339.1"/>
    </source>
</evidence>
<dbReference type="GO" id="GO:0043248">
    <property type="term" value="P:proteasome assembly"/>
    <property type="evidence" value="ECO:0007669"/>
    <property type="project" value="InterPro"/>
</dbReference>
<name>A0A6A6BGS0_9PEZI</name>
<accession>A0A6A6BGS0</accession>
<proteinExistence type="predicted"/>